<feature type="chain" id="PRO_5040348672" evidence="1">
    <location>
        <begin position="23"/>
        <end position="279"/>
    </location>
</feature>
<evidence type="ECO:0000256" key="1">
    <source>
        <dbReference type="SAM" id="SignalP"/>
    </source>
</evidence>
<proteinExistence type="predicted"/>
<evidence type="ECO:0000313" key="2">
    <source>
        <dbReference type="EMBL" id="CAB9498549.1"/>
    </source>
</evidence>
<dbReference type="OrthoDB" id="37894at2759"/>
<sequence length="279" mass="30774">MTMTMRNLLFVAGVLLPQACLGWTSSSSSSASSPESTSWSASRRDALRSVIGSSAALLLPNLAVADDEDPYRFERRDRNGNKEAVIREDYWYSSGVTPPRRLASSLKMDDPKWNAFGSCETTGSGSAATNSCTYISLKQRQPAYSKYAFSITQGAKEFQQLKPLLQQKDWNRAASYVFVNANTNLPPAPVDAQLKMVLFASLMLTSPNYSGPAKELLVARFYVNEFKYAVTEIASAIQEQDAPRALAAWEFGKDSFNSYSQVVNRQITAKVGDPLPFIE</sequence>
<dbReference type="Proteomes" id="UP001153069">
    <property type="component" value="Unassembled WGS sequence"/>
</dbReference>
<reference evidence="2" key="1">
    <citation type="submission" date="2020-06" db="EMBL/GenBank/DDBJ databases">
        <authorList>
            <consortium name="Plant Systems Biology data submission"/>
        </authorList>
    </citation>
    <scope>NUCLEOTIDE SEQUENCE</scope>
    <source>
        <strain evidence="2">D6</strain>
    </source>
</reference>
<protein>
    <submittedName>
        <fullName evidence="2">Uncharacterized protein</fullName>
    </submittedName>
</protein>
<evidence type="ECO:0000313" key="3">
    <source>
        <dbReference type="Proteomes" id="UP001153069"/>
    </source>
</evidence>
<gene>
    <name evidence="2" type="ORF">SEMRO_40_G024780.1</name>
</gene>
<name>A0A9N8D9E8_9STRA</name>
<feature type="signal peptide" evidence="1">
    <location>
        <begin position="1"/>
        <end position="22"/>
    </location>
</feature>
<keyword evidence="1" id="KW-0732">Signal</keyword>
<dbReference type="AlphaFoldDB" id="A0A9N8D9E8"/>
<organism evidence="2 3">
    <name type="scientific">Seminavis robusta</name>
    <dbReference type="NCBI Taxonomy" id="568900"/>
    <lineage>
        <taxon>Eukaryota</taxon>
        <taxon>Sar</taxon>
        <taxon>Stramenopiles</taxon>
        <taxon>Ochrophyta</taxon>
        <taxon>Bacillariophyta</taxon>
        <taxon>Bacillariophyceae</taxon>
        <taxon>Bacillariophycidae</taxon>
        <taxon>Naviculales</taxon>
        <taxon>Naviculaceae</taxon>
        <taxon>Seminavis</taxon>
    </lineage>
</organism>
<keyword evidence="3" id="KW-1185">Reference proteome</keyword>
<dbReference type="EMBL" id="CAICTM010000040">
    <property type="protein sequence ID" value="CAB9498549.1"/>
    <property type="molecule type" value="Genomic_DNA"/>
</dbReference>
<comment type="caution">
    <text evidence="2">The sequence shown here is derived from an EMBL/GenBank/DDBJ whole genome shotgun (WGS) entry which is preliminary data.</text>
</comment>
<accession>A0A9N8D9E8</accession>